<name>A0A0N4XL44_NIPBR</name>
<gene>
    <name evidence="1" type="ORF">NBR_LOCUS3247</name>
</gene>
<dbReference type="WBParaSite" id="NBR_0000324601-mRNA-1">
    <property type="protein sequence ID" value="NBR_0000324601-mRNA-1"/>
    <property type="gene ID" value="NBR_0000324601"/>
</dbReference>
<organism evidence="3">
    <name type="scientific">Nippostrongylus brasiliensis</name>
    <name type="common">Rat hookworm</name>
    <dbReference type="NCBI Taxonomy" id="27835"/>
    <lineage>
        <taxon>Eukaryota</taxon>
        <taxon>Metazoa</taxon>
        <taxon>Ecdysozoa</taxon>
        <taxon>Nematoda</taxon>
        <taxon>Chromadorea</taxon>
        <taxon>Rhabditida</taxon>
        <taxon>Rhabditina</taxon>
        <taxon>Rhabditomorpha</taxon>
        <taxon>Strongyloidea</taxon>
        <taxon>Heligmosomidae</taxon>
        <taxon>Nippostrongylus</taxon>
    </lineage>
</organism>
<dbReference type="AlphaFoldDB" id="A0A0N4XL44"/>
<reference evidence="1 2" key="2">
    <citation type="submission" date="2018-11" db="EMBL/GenBank/DDBJ databases">
        <authorList>
            <consortium name="Pathogen Informatics"/>
        </authorList>
    </citation>
    <scope>NUCLEOTIDE SEQUENCE [LARGE SCALE GENOMIC DNA]</scope>
</reference>
<dbReference type="EMBL" id="UYSL01004658">
    <property type="protein sequence ID" value="VDL66836.1"/>
    <property type="molecule type" value="Genomic_DNA"/>
</dbReference>
<protein>
    <submittedName>
        <fullName evidence="3">Transcriptional regulator</fullName>
    </submittedName>
</protein>
<keyword evidence="2" id="KW-1185">Reference proteome</keyword>
<dbReference type="STRING" id="27835.A0A0N4XL44"/>
<proteinExistence type="predicted"/>
<evidence type="ECO:0000313" key="2">
    <source>
        <dbReference type="Proteomes" id="UP000271162"/>
    </source>
</evidence>
<sequence>MEPGRHTRFDTASVASSIEFHDAIIDEGFTDDGRKASIEAKIFELQGKTGLIRRCIQYFTDRALLKRLENYEDSELKTFIAQKLFKVDGILCDEQTRLELIQSMVVQSGFFELDESDLVRKYG</sequence>
<dbReference type="Proteomes" id="UP000271162">
    <property type="component" value="Unassembled WGS sequence"/>
</dbReference>
<reference evidence="3" key="1">
    <citation type="submission" date="2017-02" db="UniProtKB">
        <authorList>
            <consortium name="WormBaseParasite"/>
        </authorList>
    </citation>
    <scope>IDENTIFICATION</scope>
</reference>
<accession>A0A0N4XL44</accession>
<evidence type="ECO:0000313" key="3">
    <source>
        <dbReference type="WBParaSite" id="NBR_0000324601-mRNA-1"/>
    </source>
</evidence>
<evidence type="ECO:0000313" key="1">
    <source>
        <dbReference type="EMBL" id="VDL66836.1"/>
    </source>
</evidence>